<feature type="domain" description="Transposable element P transposase-like RNase H C-terminal" evidence="1">
    <location>
        <begin position="1"/>
        <end position="25"/>
    </location>
</feature>
<organism evidence="2 3">
    <name type="scientific">Hypothenemus hampei</name>
    <name type="common">Coffee berry borer</name>
    <dbReference type="NCBI Taxonomy" id="57062"/>
    <lineage>
        <taxon>Eukaryota</taxon>
        <taxon>Metazoa</taxon>
        <taxon>Ecdysozoa</taxon>
        <taxon>Arthropoda</taxon>
        <taxon>Hexapoda</taxon>
        <taxon>Insecta</taxon>
        <taxon>Pterygota</taxon>
        <taxon>Neoptera</taxon>
        <taxon>Endopterygota</taxon>
        <taxon>Coleoptera</taxon>
        <taxon>Polyphaga</taxon>
        <taxon>Cucujiformia</taxon>
        <taxon>Curculionidae</taxon>
        <taxon>Scolytinae</taxon>
        <taxon>Hypothenemus</taxon>
    </lineage>
</organism>
<evidence type="ECO:0000313" key="3">
    <source>
        <dbReference type="Proteomes" id="UP001566132"/>
    </source>
</evidence>
<proteinExistence type="predicted"/>
<evidence type="ECO:0000259" key="1">
    <source>
        <dbReference type="Pfam" id="PF21789"/>
    </source>
</evidence>
<accession>A0ABD1E261</accession>
<dbReference type="EMBL" id="JBDJPC010000013">
    <property type="protein sequence ID" value="KAL1488675.1"/>
    <property type="molecule type" value="Genomic_DNA"/>
</dbReference>
<dbReference type="AlphaFoldDB" id="A0ABD1E261"/>
<reference evidence="2 3" key="1">
    <citation type="submission" date="2024-05" db="EMBL/GenBank/DDBJ databases">
        <title>Genetic variation in Jamaican populations of the coffee berry borer (Hypothenemus hampei).</title>
        <authorList>
            <person name="Errbii M."/>
            <person name="Myrie A."/>
        </authorList>
    </citation>
    <scope>NUCLEOTIDE SEQUENCE [LARGE SCALE GENOMIC DNA]</scope>
    <source>
        <strain evidence="2">JA-Hopewell-2020-01-JO</strain>
        <tissue evidence="2">Whole body</tissue>
    </source>
</reference>
<protein>
    <recommendedName>
        <fullName evidence="1">Transposable element P transposase-like RNase H C-terminal domain-containing protein</fullName>
    </recommendedName>
</protein>
<dbReference type="InterPro" id="IPR048367">
    <property type="entry name" value="TNP-like_RNaseH_C"/>
</dbReference>
<keyword evidence="3" id="KW-1185">Reference proteome</keyword>
<dbReference type="Pfam" id="PF21789">
    <property type="entry name" value="TNP-like_RNaseH_C"/>
    <property type="match status" value="1"/>
</dbReference>
<sequence length="214" mass="24792">MFGSIRSKGGNASNPTPVQFQNIYKKIFFLNYFQHVEGANCIADLNALLMKYDFSDVNKIHEPINKYSTLDIPESNALGWVAGYLIKKCLCKHSCALCQEYSQKNTNLSNETLLYTFGNLRMPPISFYIYIYELDSIFCTSFPFLSLQNNLGIKVKTELEKVPFTHPCNSFPHNYLLCLYTRMRIFYTLKYANRNFALQKGSRRNKKLVISNHL</sequence>
<comment type="caution">
    <text evidence="2">The sequence shown here is derived from an EMBL/GenBank/DDBJ whole genome shotgun (WGS) entry which is preliminary data.</text>
</comment>
<gene>
    <name evidence="2" type="ORF">ABEB36_014475</name>
</gene>
<dbReference type="Proteomes" id="UP001566132">
    <property type="component" value="Unassembled WGS sequence"/>
</dbReference>
<evidence type="ECO:0000313" key="2">
    <source>
        <dbReference type="EMBL" id="KAL1488675.1"/>
    </source>
</evidence>
<name>A0ABD1E261_HYPHA</name>